<reference evidence="2" key="1">
    <citation type="submission" date="2022-11" db="EMBL/GenBank/DDBJ databases">
        <title>Minimal conservation of predation-associated metabolite biosynthetic gene clusters underscores biosynthetic potential of Myxococcota including descriptions for ten novel species: Archangium lansinium sp. nov., Myxococcus landrumus sp. nov., Nannocystis bai.</title>
        <authorList>
            <person name="Ahearne A."/>
            <person name="Stevens C."/>
            <person name="Dowd S."/>
        </authorList>
    </citation>
    <scope>NUCLEOTIDE SEQUENCE</scope>
    <source>
        <strain evidence="2">Fl3</strain>
    </source>
</reference>
<sequence length="162" mass="17920">MWLWLSFQRYALLLALVAASPLALTWWQMPAAWWAWSLAAVVALRIGAVAVAVGGRWPRKLRALRVATRRIELGRFAPADVRRYCGDPCFRVVAREALRRAGVPAAEARRLVRAYARELRIEASELVVVDHVGGQIRRVSAGQSTVLSLPPPPASVLSPDHP</sequence>
<protein>
    <submittedName>
        <fullName evidence="2">Uncharacterized protein</fullName>
    </submittedName>
</protein>
<feature type="transmembrane region" description="Helical" evidence="1">
    <location>
        <begin position="33"/>
        <end position="55"/>
    </location>
</feature>
<proteinExistence type="predicted"/>
<keyword evidence="1" id="KW-0812">Transmembrane</keyword>
<name>A0ABY7HDW2_9BACT</name>
<gene>
    <name evidence="2" type="ORF">O0S08_15075</name>
</gene>
<evidence type="ECO:0000313" key="3">
    <source>
        <dbReference type="Proteomes" id="UP001164459"/>
    </source>
</evidence>
<dbReference type="Proteomes" id="UP001164459">
    <property type="component" value="Chromosome"/>
</dbReference>
<keyword evidence="1" id="KW-1133">Transmembrane helix</keyword>
<keyword evidence="1" id="KW-0472">Membrane</keyword>
<accession>A0ABY7HDW2</accession>
<keyword evidence="3" id="KW-1185">Reference proteome</keyword>
<organism evidence="2 3">
    <name type="scientific">Nannocystis punicea</name>
    <dbReference type="NCBI Taxonomy" id="2995304"/>
    <lineage>
        <taxon>Bacteria</taxon>
        <taxon>Pseudomonadati</taxon>
        <taxon>Myxococcota</taxon>
        <taxon>Polyangia</taxon>
        <taxon>Nannocystales</taxon>
        <taxon>Nannocystaceae</taxon>
        <taxon>Nannocystis</taxon>
    </lineage>
</organism>
<dbReference type="RefSeq" id="WP_269039839.1">
    <property type="nucleotide sequence ID" value="NZ_CP114040.1"/>
</dbReference>
<evidence type="ECO:0000256" key="1">
    <source>
        <dbReference type="SAM" id="Phobius"/>
    </source>
</evidence>
<dbReference type="EMBL" id="CP114040">
    <property type="protein sequence ID" value="WAS97467.1"/>
    <property type="molecule type" value="Genomic_DNA"/>
</dbReference>
<evidence type="ECO:0000313" key="2">
    <source>
        <dbReference type="EMBL" id="WAS97467.1"/>
    </source>
</evidence>